<dbReference type="PROSITE" id="PS00107">
    <property type="entry name" value="PROTEIN_KINASE_ATP"/>
    <property type="match status" value="1"/>
</dbReference>
<evidence type="ECO:0000256" key="5">
    <source>
        <dbReference type="PROSITE-ProRule" id="PRU10141"/>
    </source>
</evidence>
<dbReference type="STRING" id="1817764.A2637_06510"/>
<reference evidence="7 8" key="1">
    <citation type="journal article" date="2016" name="Nat. Commun.">
        <title>Thousands of microbial genomes shed light on interconnected biogeochemical processes in an aquifer system.</title>
        <authorList>
            <person name="Anantharaman K."/>
            <person name="Brown C.T."/>
            <person name="Hug L.A."/>
            <person name="Sharon I."/>
            <person name="Castelle C.J."/>
            <person name="Probst A.J."/>
            <person name="Thomas B.C."/>
            <person name="Singh A."/>
            <person name="Wilkins M.J."/>
            <person name="Karaoz U."/>
            <person name="Brodie E.L."/>
            <person name="Williams K.H."/>
            <person name="Hubbard S.S."/>
            <person name="Banfield J.F."/>
        </authorList>
    </citation>
    <scope>NUCLEOTIDE SEQUENCE [LARGE SCALE GENOMIC DNA]</scope>
</reference>
<gene>
    <name evidence="7" type="ORF">A2637_06510</name>
</gene>
<dbReference type="PROSITE" id="PS50011">
    <property type="entry name" value="PROTEIN_KINASE_DOM"/>
    <property type="match status" value="1"/>
</dbReference>
<comment type="caution">
    <text evidence="7">The sequence shown here is derived from an EMBL/GenBank/DDBJ whole genome shotgun (WGS) entry which is preliminary data.</text>
</comment>
<dbReference type="AlphaFoldDB" id="A0A1F6TLY4"/>
<accession>A0A1F6TLY4</accession>
<dbReference type="PANTHER" id="PTHR43289:SF34">
    <property type="entry name" value="SERINE_THREONINE-PROTEIN KINASE YBDM-RELATED"/>
    <property type="match status" value="1"/>
</dbReference>
<evidence type="ECO:0000313" key="8">
    <source>
        <dbReference type="Proteomes" id="UP000179360"/>
    </source>
</evidence>
<dbReference type="Gene3D" id="1.10.510.10">
    <property type="entry name" value="Transferase(Phosphotransferase) domain 1"/>
    <property type="match status" value="1"/>
</dbReference>
<evidence type="ECO:0000256" key="1">
    <source>
        <dbReference type="ARBA" id="ARBA00022679"/>
    </source>
</evidence>
<dbReference type="Proteomes" id="UP000179360">
    <property type="component" value="Unassembled WGS sequence"/>
</dbReference>
<dbReference type="EMBL" id="MFSY01000057">
    <property type="protein sequence ID" value="OGI46075.1"/>
    <property type="molecule type" value="Genomic_DNA"/>
</dbReference>
<dbReference type="InterPro" id="IPR008271">
    <property type="entry name" value="Ser/Thr_kinase_AS"/>
</dbReference>
<dbReference type="InterPro" id="IPR011009">
    <property type="entry name" value="Kinase-like_dom_sf"/>
</dbReference>
<evidence type="ECO:0000256" key="4">
    <source>
        <dbReference type="ARBA" id="ARBA00022840"/>
    </source>
</evidence>
<dbReference type="SUPFAM" id="SSF56112">
    <property type="entry name" value="Protein kinase-like (PK-like)"/>
    <property type="match status" value="1"/>
</dbReference>
<evidence type="ECO:0000313" key="7">
    <source>
        <dbReference type="EMBL" id="OGI46075.1"/>
    </source>
</evidence>
<sequence length="317" mass="36068">MAVKIEHALPVGYLLLHYRIAKTIGSGGFSIVYLAYDIKNGRPVVIKEYLPSNQATRLEDETVESLSEGSATFHQGMKRFFDEAAALARIVHPNIVRVLDFFRENNTVYLVMEHHRGKDLRWYIKRRARGLSEKFIRTVFPPLLHGLRELHNNNLLHLDIKPANIFLRQGGNPLLLDFGAARESFVAGRASGPHTMTLGFAPIEQHRRGYLGPWTDLYAIGATMWACMSGEAPPPATERAEEDTYKPAVRAFARRYSPQLLEAVDWCLHMNQLERPQKVDDLLDFMNQPRPEVEDEEPRGYLARLGLRLPWGGKKSA</sequence>
<feature type="domain" description="Protein kinase" evidence="6">
    <location>
        <begin position="18"/>
        <end position="286"/>
    </location>
</feature>
<keyword evidence="3" id="KW-0418">Kinase</keyword>
<evidence type="ECO:0000259" key="6">
    <source>
        <dbReference type="PROSITE" id="PS50011"/>
    </source>
</evidence>
<evidence type="ECO:0000256" key="2">
    <source>
        <dbReference type="ARBA" id="ARBA00022741"/>
    </source>
</evidence>
<keyword evidence="1" id="KW-0808">Transferase</keyword>
<dbReference type="GO" id="GO:0005524">
    <property type="term" value="F:ATP binding"/>
    <property type="evidence" value="ECO:0007669"/>
    <property type="project" value="UniProtKB-UniRule"/>
</dbReference>
<dbReference type="GO" id="GO:0004674">
    <property type="term" value="F:protein serine/threonine kinase activity"/>
    <property type="evidence" value="ECO:0007669"/>
    <property type="project" value="TreeGrafter"/>
</dbReference>
<keyword evidence="2 5" id="KW-0547">Nucleotide-binding</keyword>
<keyword evidence="4 5" id="KW-0067">ATP-binding</keyword>
<protein>
    <recommendedName>
        <fullName evidence="6">Protein kinase domain-containing protein</fullName>
    </recommendedName>
</protein>
<dbReference type="Pfam" id="PF00069">
    <property type="entry name" value="Pkinase"/>
    <property type="match status" value="1"/>
</dbReference>
<dbReference type="SMART" id="SM00220">
    <property type="entry name" value="S_TKc"/>
    <property type="match status" value="1"/>
</dbReference>
<dbReference type="PANTHER" id="PTHR43289">
    <property type="entry name" value="MITOGEN-ACTIVATED PROTEIN KINASE KINASE KINASE 20-RELATED"/>
    <property type="match status" value="1"/>
</dbReference>
<dbReference type="PROSITE" id="PS00108">
    <property type="entry name" value="PROTEIN_KINASE_ST"/>
    <property type="match status" value="1"/>
</dbReference>
<organism evidence="7 8">
    <name type="scientific">Candidatus Muproteobacteria bacterium RIFCSPHIGHO2_01_FULL_65_16</name>
    <dbReference type="NCBI Taxonomy" id="1817764"/>
    <lineage>
        <taxon>Bacteria</taxon>
        <taxon>Pseudomonadati</taxon>
        <taxon>Pseudomonadota</taxon>
        <taxon>Candidatus Muproteobacteria</taxon>
    </lineage>
</organism>
<feature type="binding site" evidence="5">
    <location>
        <position position="47"/>
    </location>
    <ligand>
        <name>ATP</name>
        <dbReference type="ChEBI" id="CHEBI:30616"/>
    </ligand>
</feature>
<evidence type="ECO:0000256" key="3">
    <source>
        <dbReference type="ARBA" id="ARBA00022777"/>
    </source>
</evidence>
<name>A0A1F6TLY4_9PROT</name>
<dbReference type="InterPro" id="IPR017441">
    <property type="entry name" value="Protein_kinase_ATP_BS"/>
</dbReference>
<dbReference type="CDD" id="cd14014">
    <property type="entry name" value="STKc_PknB_like"/>
    <property type="match status" value="1"/>
</dbReference>
<dbReference type="InterPro" id="IPR000719">
    <property type="entry name" value="Prot_kinase_dom"/>
</dbReference>
<proteinExistence type="predicted"/>